<dbReference type="PANTHER" id="PTHR45912">
    <property type="entry name" value="CILIA- AND FLAGELLA-ASSOCIATED PROTEIN 47"/>
    <property type="match status" value="1"/>
</dbReference>
<comment type="caution">
    <text evidence="3">The sequence shown here is derived from an EMBL/GenBank/DDBJ whole genome shotgun (WGS) entry which is preliminary data.</text>
</comment>
<feature type="domain" description="Cilia- and flagella-associated protein 47" evidence="2">
    <location>
        <begin position="1625"/>
        <end position="1773"/>
    </location>
</feature>
<evidence type="ECO:0000313" key="4">
    <source>
        <dbReference type="Proteomes" id="UP001212152"/>
    </source>
</evidence>
<reference evidence="3" key="1">
    <citation type="submission" date="2020-05" db="EMBL/GenBank/DDBJ databases">
        <title>Phylogenomic resolution of chytrid fungi.</title>
        <authorList>
            <person name="Stajich J.E."/>
            <person name="Amses K."/>
            <person name="Simmons R."/>
            <person name="Seto K."/>
            <person name="Myers J."/>
            <person name="Bonds A."/>
            <person name="Quandt C.A."/>
            <person name="Barry K."/>
            <person name="Liu P."/>
            <person name="Grigoriev I."/>
            <person name="Longcore J.E."/>
            <person name="James T.Y."/>
        </authorList>
    </citation>
    <scope>NUCLEOTIDE SEQUENCE</scope>
    <source>
        <strain evidence="3">JEL0379</strain>
    </source>
</reference>
<feature type="region of interest" description="Disordered" evidence="1">
    <location>
        <begin position="3037"/>
        <end position="3057"/>
    </location>
</feature>
<dbReference type="Proteomes" id="UP001212152">
    <property type="component" value="Unassembled WGS sequence"/>
</dbReference>
<sequence length="3103" mass="339587">MSWNLAGGEAAKGTRVTPFTSLIAVSSRSSLAALQRDQNLAETFYSLRVFPQRIVVLDYAPGTVHTHTIKVTNLTRRVKWIAFQYPGGKRFRVKNGPKSWQAVAPGLDIEVELDFIAPELPGSQLRDGEDPTLMQYTDKLTVVAEGHPDMVVDLEAFPAGPRLEVDAELDFRTAAVNANDEWVTGFVSVKNVGQRKARVKVVCDPDLPIRVSPARLTLSAQNDVGSTPPTHAEAATSASDKSLVTMEGQIKVEFRPHSVGEFLQYLQVELENDVPRSSTARKHNTTVALRANVIDHKLAFLDAKTSKHLDPGSVDFGTVYYSQVATLHTKLENRGPDPVRWVITHAGENKPIVPGPKIREALGISAYCGEESSAGDPDEGLFAMTVQPSEGVIQPFQSIPVVFLFSPRAPVMPNGFKFTQQPPDSRKFRVPMELKIVNSSAHPSETPGEHPIHIELKGVACPVLARISDRTVRFRAVALGERVVTELTLRNDSSDLPFAYSLAPVAQFHADPPAGVVGAQETTTLQIIFRPNQLGNFKTRLLCAIKTTAGQCDGMGNVRFGSEKVFQQIPLKLLGACVASSKDSFRHHAHIINHPRLHPEQSVTTENRTDMAEWATATIRDPISRYGSDPQSLIEADSSLAAAATSANRQDVAHRAQYTRYLRERRAQRVHDIRTHRLGKDGVDMDVETLDLAEALLEVDRDNGLLPPEPVDFMNGLAPHTSNVSQKFGLSPAREGVAKPGGRRATGDKTDIRKLHALFEQLLEPSFHKDKTHTLEHPPSTAAASGFDTPLSGADLANIYAARGSIDFGKVTSHSTNSAPLNLLNALPSGQPIHITISIDGSHSATSSDIEVYPSHQIIAPMTVAGFEVRLCSHTSGVLERKITYIVNGRYKYSLPVRVEVVPVALELGIRTLSLEVDPSRGIHEASQIPTAAEHETVLKNTGNYEAGFEWVLPTDGKHGDARLEGRFLVHPASGIVPPKGSVKLTISYSPGIKAVDEAELSMQVLDPEARKVVQVLLLQCKGSTPASHCVLVSPAKQGAIDLGVLSVGYPSSLGALALLNLLYATMFRIDSAKSDAVQAGFGRIKIKNSSANPAVFTARNESPHARSEAHVEPKSGTIPAASAVELALQCVPTVPGLIEETAIITTVGGGRVIRVPYKYEAHTPEIVFDETYGDLGKGTVIGSSGTKRVIMTNKGNVSAGVVIDLRDFHDFEVKLRDASVLTARKVSTPVPRPRTTSARHRRIKEVETPAKNSHLIQSLGSDHMLYNFDNCTWKRARSNHNRTGKIFLIEVPAGEDIVAEIVFVPTRVARYDFDLSMYLIGSTSVPTIRIEAEGLQSPLHISRSLIDFKNRVVHRGDGHSVSHLKSASKETLILTNESKNSMEWWFDLDPLDRAEKVFKIESWRNVLEPGASQTVTVTFQPESTGLFEVNVPLHVDYLGPKPLLHVPLQGFGVEPSLAFDPPEIFMPITPAGVASTAVFSIINYGCERTEIREVIPDEISGLLELSFPEGKLLKSDGEKLTVVARFVGSPDMPLSFTTKLRISNDGRRAFYLPVHGTSDTSLLTLQSYKWLNMDREVVPDTLTENQKRNRILNGVRPFKTPSGIPLEHGPDLSSVDSLLTSIGETLIHWLEDHVSLPGASKAFPHEIVNSRGQFLQDLVHSISGRRVAPPHTSNPAATTEDQLRALNTQNIEILTYLSSVGALISAVKPEYLLSFDEYKLLQQLNLAQQKRDMGAPIYEEHHEYKQKIERFYSAISKDTWCTLLLQIVRVFVTLPVTLRQLRTLPGVDKAEMTMDWQPLSKARGSCENALLRWIAFHAWRMTGKTRPYISFAAPEFQGDVALAHLLCAHISNLRETTFRHLKDTEPTDDTTHATQVGVHSALANLFPGFQTALTSLAKMREGGLIGKLNAFLLTLFLYQTLPAFVPKGLVEFKCKLNEQVRRELELANPSSRTLTYVPELRGVSDFILPEAGSAGQAVSIGPKSTARLPVEFKSRFCRSVTGSLILRSKKLGLNCASLLVFDLRSVVADAVPARVVKVEGVVYATPPSTTEIEVINPFSMRGRFKINLNETHSPEHEGNPPSFQTQSHVIALDGNQSGALPITFLPFVLGSHTCTIHFIDENVGEFAYQIVGRGLTPHPTEAVSWTAKSGEPLEKSFRVSLINAAREKAVQHVLGGKARKNRKGSTDNLNADGPLSVRKAMRFKVEYSSNMFKGPSEIIIKPPVENNKDKKHVSADYSHTDLPIVFHPKTPGKYTARILLTCLDASDIRLYSISAVAISEGSRATLQFSVPARQTVLQDIPIVNRTDEDWSVKAQMQGSKQFTGLNTLTVHAHGTTNYTVSFAPQKAGESAAVLTLSNLQTAQKHVYTLRGIGLDPAPAGTRNLACRALEKMIEKFNVHNATEQDVEFDVTTDLPFSAGAPTIRVPAGHTSVYELVIQPRRSGSVERAVVTFTNTAEGSYVWYLLSLQVHPPAAEETIPVETTVRKPILLDIPLYNPLEKDVIFVAQIVGSGLSGDNQLSIPARSEKVYVLTFHPMIKMQGTGTIKFYSEEVGEFWYNLSLSAKEGPPMELTPMSCPLGKSCSCIVPLRNPLDKPVTLSVALSNASEFQLAYPAAADSLRGGPSEDPCTELQITVPARESADMQLVFWPTSLTETVRGMIKVSSVDIGDFVFYVQGQGENPTPFDPTVITSQLENPSTSSVTFTNPLPDAIAVTITLEQSGTEFSLVHNRQKKISVEGLQSVSIPFMFRPARMVGHEANIVIKMEGAAGFTWVYPIKGIPERTLGAAPFILETRSRETLEREIELSLPGFISGSDAAGSEDTASERSDDSEAVGYPLFTFRVVPVATTTTALRNPGSLADREMEAEAAEALQLSLVHSKATGDVAVVRFKANWTPPRPATVTLHLFITHPSTSSTWRSTIRLLSHPPSLDDTIVIEGALNKLSCVSFIIRSAVPHDRPFRAFFTGRVEEAGRGEFAVIPREGILVPEERRGEDGNTFVVGYRAREYGKTTIGILVVECEDISWTFELRGVTPASTLARSYSPGSSSRAMSGRHPARTSVIGAERRAKPTVLSRTPRNFIRENAIKPIVARVNKPADERGIEA</sequence>
<dbReference type="EMBL" id="JADGJQ010000077">
    <property type="protein sequence ID" value="KAJ3172770.1"/>
    <property type="molecule type" value="Genomic_DNA"/>
</dbReference>
<dbReference type="Gene3D" id="2.60.40.10">
    <property type="entry name" value="Immunoglobulins"/>
    <property type="match status" value="6"/>
</dbReference>
<accession>A0AAD5XMG4</accession>
<dbReference type="PANTHER" id="PTHR45912:SF3">
    <property type="entry name" value="CILIA- AND FLAGELLA-ASSOCIATED PROTEIN 47"/>
    <property type="match status" value="1"/>
</dbReference>
<gene>
    <name evidence="3" type="ORF">HDU87_007858</name>
</gene>
<dbReference type="GO" id="GO:0005929">
    <property type="term" value="C:cilium"/>
    <property type="evidence" value="ECO:0007669"/>
    <property type="project" value="TreeGrafter"/>
</dbReference>
<name>A0AAD5XMG4_9FUNG</name>
<evidence type="ECO:0000259" key="2">
    <source>
        <dbReference type="Pfam" id="PF24529"/>
    </source>
</evidence>
<dbReference type="InterPro" id="IPR056343">
    <property type="entry name" value="CFAP47_dom"/>
</dbReference>
<feature type="compositionally biased region" description="Polar residues" evidence="1">
    <location>
        <begin position="3037"/>
        <end position="3049"/>
    </location>
</feature>
<dbReference type="GO" id="GO:0060271">
    <property type="term" value="P:cilium assembly"/>
    <property type="evidence" value="ECO:0007669"/>
    <property type="project" value="TreeGrafter"/>
</dbReference>
<organism evidence="3 4">
    <name type="scientific">Geranomyces variabilis</name>
    <dbReference type="NCBI Taxonomy" id="109894"/>
    <lineage>
        <taxon>Eukaryota</taxon>
        <taxon>Fungi</taxon>
        <taxon>Fungi incertae sedis</taxon>
        <taxon>Chytridiomycota</taxon>
        <taxon>Chytridiomycota incertae sedis</taxon>
        <taxon>Chytridiomycetes</taxon>
        <taxon>Spizellomycetales</taxon>
        <taxon>Powellomycetaceae</taxon>
        <taxon>Geranomyces</taxon>
    </lineage>
</organism>
<dbReference type="Pfam" id="PF24529">
    <property type="entry name" value="CFAP47"/>
    <property type="match status" value="1"/>
</dbReference>
<dbReference type="InterPro" id="IPR013783">
    <property type="entry name" value="Ig-like_fold"/>
</dbReference>
<keyword evidence="3" id="KW-0966">Cell projection</keyword>
<evidence type="ECO:0000256" key="1">
    <source>
        <dbReference type="SAM" id="MobiDB-lite"/>
    </source>
</evidence>
<proteinExistence type="predicted"/>
<keyword evidence="3" id="KW-0969">Cilium</keyword>
<feature type="region of interest" description="Disordered" evidence="1">
    <location>
        <begin position="724"/>
        <end position="747"/>
    </location>
</feature>
<protein>
    <submittedName>
        <fullName evidence="3">Cilia- and flagella-associated protein 47</fullName>
    </submittedName>
</protein>
<keyword evidence="3" id="KW-0282">Flagellum</keyword>
<keyword evidence="4" id="KW-1185">Reference proteome</keyword>
<evidence type="ECO:0000313" key="3">
    <source>
        <dbReference type="EMBL" id="KAJ3172770.1"/>
    </source>
</evidence>